<accession>A0A8J3DBF4</accession>
<reference evidence="5" key="2">
    <citation type="submission" date="2020-09" db="EMBL/GenBank/DDBJ databases">
        <authorList>
            <person name="Sun Q."/>
            <person name="Kim S."/>
        </authorList>
    </citation>
    <scope>NUCLEOTIDE SEQUENCE</scope>
    <source>
        <strain evidence="5">KCTC 12870</strain>
    </source>
</reference>
<dbReference type="EMBL" id="BMXG01000008">
    <property type="protein sequence ID" value="GHC00676.1"/>
    <property type="molecule type" value="Genomic_DNA"/>
</dbReference>
<feature type="transmembrane region" description="Helical" evidence="3">
    <location>
        <begin position="139"/>
        <end position="157"/>
    </location>
</feature>
<gene>
    <name evidence="5" type="ORF">GCM10007047_16400</name>
</gene>
<keyword evidence="3" id="KW-0812">Transmembrane</keyword>
<feature type="transmembrane region" description="Helical" evidence="3">
    <location>
        <begin position="188"/>
        <end position="207"/>
    </location>
</feature>
<feature type="coiled-coil region" evidence="1">
    <location>
        <begin position="241"/>
        <end position="275"/>
    </location>
</feature>
<evidence type="ECO:0000256" key="1">
    <source>
        <dbReference type="SAM" id="Coils"/>
    </source>
</evidence>
<keyword evidence="3" id="KW-0472">Membrane</keyword>
<evidence type="ECO:0000313" key="6">
    <source>
        <dbReference type="Proteomes" id="UP000642829"/>
    </source>
</evidence>
<dbReference type="InterPro" id="IPR035445">
    <property type="entry name" value="GYF-like_dom_sf"/>
</dbReference>
<name>A0A8J3DBF4_9BACT</name>
<feature type="domain" description="GYF" evidence="4">
    <location>
        <begin position="9"/>
        <end position="58"/>
    </location>
</feature>
<evidence type="ECO:0000259" key="4">
    <source>
        <dbReference type="Pfam" id="PF14237"/>
    </source>
</evidence>
<dbReference type="SUPFAM" id="SSF55277">
    <property type="entry name" value="GYF domain"/>
    <property type="match status" value="1"/>
</dbReference>
<protein>
    <recommendedName>
        <fullName evidence="4">GYF domain-containing protein</fullName>
    </recommendedName>
</protein>
<keyword evidence="1" id="KW-0175">Coiled coil</keyword>
<dbReference type="AlphaFoldDB" id="A0A8J3DBF4"/>
<feature type="compositionally biased region" description="Basic and acidic residues" evidence="2">
    <location>
        <begin position="66"/>
        <end position="78"/>
    </location>
</feature>
<feature type="transmembrane region" description="Helical" evidence="3">
    <location>
        <begin position="163"/>
        <end position="181"/>
    </location>
</feature>
<evidence type="ECO:0000256" key="2">
    <source>
        <dbReference type="SAM" id="MobiDB-lite"/>
    </source>
</evidence>
<feature type="region of interest" description="Disordered" evidence="2">
    <location>
        <begin position="53"/>
        <end position="78"/>
    </location>
</feature>
<comment type="caution">
    <text evidence="5">The sequence shown here is derived from an EMBL/GenBank/DDBJ whole genome shotgun (WGS) entry which is preliminary data.</text>
</comment>
<dbReference type="RefSeq" id="WP_189513880.1">
    <property type="nucleotide sequence ID" value="NZ_BMXG01000008.1"/>
</dbReference>
<sequence length="275" mass="30997">MTTENEKIWYYADNGQQVGPFTEDEIKNFVQTTKITKATPVWKNGMAEWLPLSQLPEFTPPPHKPLPHETTSEEPVQRLKLGEGRSYAKVNQKDDDPTASVSVADFLAPPPATKTPPPPRARNANIGFFESIGLGSFEAAFFAVTLILGGIACLVMQDYWHAIVIGLGALWVFVASWALIVRAFIKHWAWGLAYLFVPFAQLIYIVVDLRNAGKSLVLMLVGIAAMITPIQTESFKQSPIYDQYAVIRDDIQQQIDQQKQEMEQQREQKLDQFDE</sequence>
<keyword evidence="6" id="KW-1185">Reference proteome</keyword>
<proteinExistence type="predicted"/>
<organism evidence="5 6">
    <name type="scientific">Cerasicoccus arenae</name>
    <dbReference type="NCBI Taxonomy" id="424488"/>
    <lineage>
        <taxon>Bacteria</taxon>
        <taxon>Pseudomonadati</taxon>
        <taxon>Verrucomicrobiota</taxon>
        <taxon>Opitutia</taxon>
        <taxon>Puniceicoccales</taxon>
        <taxon>Cerasicoccaceae</taxon>
        <taxon>Cerasicoccus</taxon>
    </lineage>
</organism>
<dbReference type="Proteomes" id="UP000642829">
    <property type="component" value="Unassembled WGS sequence"/>
</dbReference>
<feature type="region of interest" description="Disordered" evidence="2">
    <location>
        <begin position="90"/>
        <end position="119"/>
    </location>
</feature>
<evidence type="ECO:0000256" key="3">
    <source>
        <dbReference type="SAM" id="Phobius"/>
    </source>
</evidence>
<dbReference type="Pfam" id="PF14237">
    <property type="entry name" value="GYF_2"/>
    <property type="match status" value="1"/>
</dbReference>
<evidence type="ECO:0000313" key="5">
    <source>
        <dbReference type="EMBL" id="GHC00676.1"/>
    </source>
</evidence>
<keyword evidence="3" id="KW-1133">Transmembrane helix</keyword>
<reference evidence="5" key="1">
    <citation type="journal article" date="2014" name="Int. J. Syst. Evol. Microbiol.">
        <title>Complete genome sequence of Corynebacterium casei LMG S-19264T (=DSM 44701T), isolated from a smear-ripened cheese.</title>
        <authorList>
            <consortium name="US DOE Joint Genome Institute (JGI-PGF)"/>
            <person name="Walter F."/>
            <person name="Albersmeier A."/>
            <person name="Kalinowski J."/>
            <person name="Ruckert C."/>
        </authorList>
    </citation>
    <scope>NUCLEOTIDE SEQUENCE</scope>
    <source>
        <strain evidence="5">KCTC 12870</strain>
    </source>
</reference>
<feature type="compositionally biased region" description="Pro residues" evidence="2">
    <location>
        <begin position="108"/>
        <end position="119"/>
    </location>
</feature>
<dbReference type="Gene3D" id="3.30.1490.40">
    <property type="match status" value="1"/>
</dbReference>
<dbReference type="InterPro" id="IPR025640">
    <property type="entry name" value="GYF_2"/>
</dbReference>